<organism evidence="1 2">
    <name type="scientific">Mytilus galloprovincialis</name>
    <name type="common">Mediterranean mussel</name>
    <dbReference type="NCBI Taxonomy" id="29158"/>
    <lineage>
        <taxon>Eukaryota</taxon>
        <taxon>Metazoa</taxon>
        <taxon>Spiralia</taxon>
        <taxon>Lophotrochozoa</taxon>
        <taxon>Mollusca</taxon>
        <taxon>Bivalvia</taxon>
        <taxon>Autobranchia</taxon>
        <taxon>Pteriomorphia</taxon>
        <taxon>Mytilida</taxon>
        <taxon>Mytiloidea</taxon>
        <taxon>Mytilidae</taxon>
        <taxon>Mytilinae</taxon>
        <taxon>Mytilus</taxon>
    </lineage>
</organism>
<protein>
    <submittedName>
        <fullName evidence="1">Uncharacterized protein</fullName>
    </submittedName>
</protein>
<proteinExistence type="predicted"/>
<evidence type="ECO:0000313" key="1">
    <source>
        <dbReference type="EMBL" id="VDI64618.1"/>
    </source>
</evidence>
<accession>A0A8B6GJQ5</accession>
<sequence length="203" mass="22875">AKFLVLAKSYKFGSFRIVAFDGLQQLFDINISNVYEPCIQPGHTYQFQLCNPWDPTVVAALPVAVQGEPILVEMVQNIMFATLKNIASISFRSIYPNIVIQEDKPFLNVGNNFPPPKAFLVQGNFIKKQILNDGTTRCIINTDVGEINIRYTGSGPNSYNGLPEHYDNNLVLRHYTLILVVADPLYNQTWSGTRNYILVVAIY</sequence>
<reference evidence="1" key="1">
    <citation type="submission" date="2018-11" db="EMBL/GenBank/DDBJ databases">
        <authorList>
            <person name="Alioto T."/>
            <person name="Alioto T."/>
        </authorList>
    </citation>
    <scope>NUCLEOTIDE SEQUENCE</scope>
</reference>
<feature type="non-terminal residue" evidence="1">
    <location>
        <position position="1"/>
    </location>
</feature>
<dbReference type="AlphaFoldDB" id="A0A8B6GJQ5"/>
<evidence type="ECO:0000313" key="2">
    <source>
        <dbReference type="Proteomes" id="UP000596742"/>
    </source>
</evidence>
<name>A0A8B6GJQ5_MYTGA</name>
<dbReference type="Proteomes" id="UP000596742">
    <property type="component" value="Unassembled WGS sequence"/>
</dbReference>
<keyword evidence="2" id="KW-1185">Reference proteome</keyword>
<gene>
    <name evidence="1" type="ORF">MGAL_10B020008</name>
</gene>
<comment type="caution">
    <text evidence="1">The sequence shown here is derived from an EMBL/GenBank/DDBJ whole genome shotgun (WGS) entry which is preliminary data.</text>
</comment>
<dbReference type="EMBL" id="UYJE01008536">
    <property type="protein sequence ID" value="VDI64618.1"/>
    <property type="molecule type" value="Genomic_DNA"/>
</dbReference>